<gene>
    <name evidence="1" type="ordered locus">Halhy_5212</name>
</gene>
<accession>F4L5X8</accession>
<organism evidence="1 2">
    <name type="scientific">Haliscomenobacter hydrossis (strain ATCC 27775 / DSM 1100 / LMG 10767 / O)</name>
    <dbReference type="NCBI Taxonomy" id="760192"/>
    <lineage>
        <taxon>Bacteria</taxon>
        <taxon>Pseudomonadati</taxon>
        <taxon>Bacteroidota</taxon>
        <taxon>Saprospiria</taxon>
        <taxon>Saprospirales</taxon>
        <taxon>Haliscomenobacteraceae</taxon>
        <taxon>Haliscomenobacter</taxon>
    </lineage>
</organism>
<evidence type="ECO:0000313" key="1">
    <source>
        <dbReference type="EMBL" id="AEE53038.1"/>
    </source>
</evidence>
<name>F4L5X8_HALH1</name>
<proteinExistence type="predicted"/>
<dbReference type="AlphaFoldDB" id="F4L5X8"/>
<reference evidence="1 2" key="1">
    <citation type="journal article" date="2011" name="Stand. Genomic Sci.">
        <title>Complete genome sequence of Haliscomenobacter hydrossis type strain (O).</title>
        <authorList>
            <consortium name="US DOE Joint Genome Institute (JGI-PGF)"/>
            <person name="Daligault H."/>
            <person name="Lapidus A."/>
            <person name="Zeytun A."/>
            <person name="Nolan M."/>
            <person name="Lucas S."/>
            <person name="Del Rio T.G."/>
            <person name="Tice H."/>
            <person name="Cheng J.F."/>
            <person name="Tapia R."/>
            <person name="Han C."/>
            <person name="Goodwin L."/>
            <person name="Pitluck S."/>
            <person name="Liolios K."/>
            <person name="Pagani I."/>
            <person name="Ivanova N."/>
            <person name="Huntemann M."/>
            <person name="Mavromatis K."/>
            <person name="Mikhailova N."/>
            <person name="Pati A."/>
            <person name="Chen A."/>
            <person name="Palaniappan K."/>
            <person name="Land M."/>
            <person name="Hauser L."/>
            <person name="Brambilla E.M."/>
            <person name="Rohde M."/>
            <person name="Verbarg S."/>
            <person name="Goker M."/>
            <person name="Bristow J."/>
            <person name="Eisen J.A."/>
            <person name="Markowitz V."/>
            <person name="Hugenholtz P."/>
            <person name="Kyrpides N.C."/>
            <person name="Klenk H.P."/>
            <person name="Woyke T."/>
        </authorList>
    </citation>
    <scope>NUCLEOTIDE SEQUENCE [LARGE SCALE GENOMIC DNA]</scope>
    <source>
        <strain evidence="2">ATCC 27775 / DSM 1100 / LMG 10767 / O</strain>
    </source>
</reference>
<sequence>MDKLTHYTDIIKQVITEYATDYNILGVLEEVQRVSLHNILHRRPRSQKLQNKFRADAGILDDGFATQNFRIGCDVFELQHFYHCF</sequence>
<keyword evidence="2" id="KW-1185">Reference proteome</keyword>
<reference key="2">
    <citation type="submission" date="2011-04" db="EMBL/GenBank/DDBJ databases">
        <title>Complete sequence of chromosome of Haliscomenobacter hydrossis DSM 1100.</title>
        <authorList>
            <consortium name="US DOE Joint Genome Institute (JGI-PGF)"/>
            <person name="Lucas S."/>
            <person name="Han J."/>
            <person name="Lapidus A."/>
            <person name="Bruce D."/>
            <person name="Goodwin L."/>
            <person name="Pitluck S."/>
            <person name="Peters L."/>
            <person name="Kyrpides N."/>
            <person name="Mavromatis K."/>
            <person name="Ivanova N."/>
            <person name="Ovchinnikova G."/>
            <person name="Pagani I."/>
            <person name="Daligault H."/>
            <person name="Detter J.C."/>
            <person name="Han C."/>
            <person name="Land M."/>
            <person name="Hauser L."/>
            <person name="Markowitz V."/>
            <person name="Cheng J.-F."/>
            <person name="Hugenholtz P."/>
            <person name="Woyke T."/>
            <person name="Wu D."/>
            <person name="Verbarg S."/>
            <person name="Frueling A."/>
            <person name="Brambilla E."/>
            <person name="Klenk H.-P."/>
            <person name="Eisen J.A."/>
        </authorList>
    </citation>
    <scope>NUCLEOTIDE SEQUENCE</scope>
    <source>
        <strain>DSM 1100</strain>
    </source>
</reference>
<dbReference type="STRING" id="760192.Halhy_5212"/>
<dbReference type="HOGENOM" id="CLU_2508108_0_0_10"/>
<protein>
    <submittedName>
        <fullName evidence="1">XisI protein</fullName>
    </submittedName>
</protein>
<dbReference type="Proteomes" id="UP000008461">
    <property type="component" value="Chromosome"/>
</dbReference>
<dbReference type="KEGG" id="hhy:Halhy_5212"/>
<dbReference type="EMBL" id="CP002691">
    <property type="protein sequence ID" value="AEE53038.1"/>
    <property type="molecule type" value="Genomic_DNA"/>
</dbReference>
<evidence type="ECO:0000313" key="2">
    <source>
        <dbReference type="Proteomes" id="UP000008461"/>
    </source>
</evidence>